<sequence>MIYSVKPDISLREAAGIFLRGLIMGGSDIVPGVSGGTMAFITGIYGRLVHAIASVRPHTLIRLLRGDIQGFKEDVLAADPIFLIILLAGIGSAALLMSRAILHILDTYPGEAFGFFLGIIVASAILIAIQIKSVKKSAIIFIGAGLGVGYLMGSLPPGSFGHSLPMIFATGMIALCAMILPGISGAYLTLILGQYEYLLQAIKDVSLPEIITFIAGGALGILLFSRALRYLLDHYTAILLAFLTGLMLGSTRTLFERIGEAGGFTPEVFVTCMTGVIMIAAVEQMRRRKRDSVLHKK</sequence>
<dbReference type="AlphaFoldDB" id="A0ABD4TNN0"/>
<proteinExistence type="predicted"/>
<feature type="transmembrane region" description="Helical" evidence="1">
    <location>
        <begin position="261"/>
        <end position="282"/>
    </location>
</feature>
<reference evidence="2 3" key="1">
    <citation type="submission" date="2019-08" db="EMBL/GenBank/DDBJ databases">
        <authorList>
            <person name="Chen S.-C."/>
            <person name="Lai M.-C."/>
            <person name="You Y.-T."/>
        </authorList>
    </citation>
    <scope>NUCLEOTIDE SEQUENCE [LARGE SCALE GENOMIC DNA]</scope>
    <source>
        <strain evidence="2 3">P2F9704a</strain>
    </source>
</reference>
<keyword evidence="1" id="KW-0472">Membrane</keyword>
<accession>A0ABD4TNN0</accession>
<protein>
    <submittedName>
        <fullName evidence="2">DUF368 domain-containing protein</fullName>
    </submittedName>
</protein>
<dbReference type="PANTHER" id="PTHR37308:SF1">
    <property type="entry name" value="POLYPRENYL-PHOSPHATE TRANSPORTER"/>
    <property type="match status" value="1"/>
</dbReference>
<keyword evidence="3" id="KW-1185">Reference proteome</keyword>
<dbReference type="Pfam" id="PF04018">
    <property type="entry name" value="VCA0040-like"/>
    <property type="match status" value="1"/>
</dbReference>
<keyword evidence="1" id="KW-0812">Transmembrane</keyword>
<feature type="transmembrane region" description="Helical" evidence="1">
    <location>
        <begin position="210"/>
        <end position="228"/>
    </location>
</feature>
<dbReference type="InterPro" id="IPR007163">
    <property type="entry name" value="VCA0040-like"/>
</dbReference>
<feature type="transmembrane region" description="Helical" evidence="1">
    <location>
        <begin position="137"/>
        <end position="155"/>
    </location>
</feature>
<keyword evidence="1" id="KW-1133">Transmembrane helix</keyword>
<feature type="transmembrane region" description="Helical" evidence="1">
    <location>
        <begin position="113"/>
        <end position="131"/>
    </location>
</feature>
<feature type="transmembrane region" description="Helical" evidence="1">
    <location>
        <begin position="81"/>
        <end position="101"/>
    </location>
</feature>
<evidence type="ECO:0000256" key="1">
    <source>
        <dbReference type="SAM" id="Phobius"/>
    </source>
</evidence>
<evidence type="ECO:0000313" key="3">
    <source>
        <dbReference type="Proteomes" id="UP001524383"/>
    </source>
</evidence>
<dbReference type="RefSeq" id="WP_255333337.1">
    <property type="nucleotide sequence ID" value="NZ_VOTZ01000026.1"/>
</dbReference>
<dbReference type="EMBL" id="VOTZ01000026">
    <property type="protein sequence ID" value="MCQ1539369.1"/>
    <property type="molecule type" value="Genomic_DNA"/>
</dbReference>
<dbReference type="PANTHER" id="PTHR37308">
    <property type="entry name" value="INTEGRAL MEMBRANE PROTEIN"/>
    <property type="match status" value="1"/>
</dbReference>
<dbReference type="Proteomes" id="UP001524383">
    <property type="component" value="Unassembled WGS sequence"/>
</dbReference>
<organism evidence="2 3">
    <name type="scientific">Methanocalculus taiwanensis</name>
    <dbReference type="NCBI Taxonomy" id="106207"/>
    <lineage>
        <taxon>Archaea</taxon>
        <taxon>Methanobacteriati</taxon>
        <taxon>Methanobacteriota</taxon>
        <taxon>Stenosarchaea group</taxon>
        <taxon>Methanomicrobia</taxon>
        <taxon>Methanomicrobiales</taxon>
        <taxon>Methanocalculaceae</taxon>
        <taxon>Methanocalculus</taxon>
    </lineage>
</organism>
<gene>
    <name evidence="2" type="ORF">FTO68_10295</name>
</gene>
<comment type="caution">
    <text evidence="2">The sequence shown here is derived from an EMBL/GenBank/DDBJ whole genome shotgun (WGS) entry which is preliminary data.</text>
</comment>
<feature type="transmembrane region" description="Helical" evidence="1">
    <location>
        <begin position="167"/>
        <end position="190"/>
    </location>
</feature>
<name>A0ABD4TNN0_9EURY</name>
<evidence type="ECO:0000313" key="2">
    <source>
        <dbReference type="EMBL" id="MCQ1539369.1"/>
    </source>
</evidence>